<evidence type="ECO:0000313" key="3">
    <source>
        <dbReference type="Proteomes" id="UP001295684"/>
    </source>
</evidence>
<evidence type="ECO:0000256" key="1">
    <source>
        <dbReference type="SAM" id="MobiDB-lite"/>
    </source>
</evidence>
<dbReference type="EMBL" id="CAMPGE010003618">
    <property type="protein sequence ID" value="CAI2362457.1"/>
    <property type="molecule type" value="Genomic_DNA"/>
</dbReference>
<dbReference type="Gene3D" id="1.25.40.180">
    <property type="match status" value="1"/>
</dbReference>
<dbReference type="AlphaFoldDB" id="A0AAD1U509"/>
<name>A0AAD1U509_EUPCR</name>
<dbReference type="SUPFAM" id="SSF48371">
    <property type="entry name" value="ARM repeat"/>
    <property type="match status" value="1"/>
</dbReference>
<dbReference type="Proteomes" id="UP001295684">
    <property type="component" value="Unassembled WGS sequence"/>
</dbReference>
<proteinExistence type="predicted"/>
<comment type="caution">
    <text evidence="2">The sequence shown here is derived from an EMBL/GenBank/DDBJ whole genome shotgun (WGS) entry which is preliminary data.</text>
</comment>
<keyword evidence="3" id="KW-1185">Reference proteome</keyword>
<dbReference type="InterPro" id="IPR016024">
    <property type="entry name" value="ARM-type_fold"/>
</dbReference>
<feature type="region of interest" description="Disordered" evidence="1">
    <location>
        <begin position="198"/>
        <end position="233"/>
    </location>
</feature>
<organism evidence="2 3">
    <name type="scientific">Euplotes crassus</name>
    <dbReference type="NCBI Taxonomy" id="5936"/>
    <lineage>
        <taxon>Eukaryota</taxon>
        <taxon>Sar</taxon>
        <taxon>Alveolata</taxon>
        <taxon>Ciliophora</taxon>
        <taxon>Intramacronucleata</taxon>
        <taxon>Spirotrichea</taxon>
        <taxon>Hypotrichia</taxon>
        <taxon>Euplotida</taxon>
        <taxon>Euplotidae</taxon>
        <taxon>Moneuplotes</taxon>
    </lineage>
</organism>
<reference evidence="2" key="1">
    <citation type="submission" date="2023-07" db="EMBL/GenBank/DDBJ databases">
        <authorList>
            <consortium name="AG Swart"/>
            <person name="Singh M."/>
            <person name="Singh A."/>
            <person name="Seah K."/>
            <person name="Emmerich C."/>
        </authorList>
    </citation>
    <scope>NUCLEOTIDE SEQUENCE</scope>
    <source>
        <strain evidence="2">DP1</strain>
    </source>
</reference>
<accession>A0AAD1U509</accession>
<gene>
    <name evidence="2" type="ORF">ECRASSUSDP1_LOCUS3780</name>
</gene>
<protein>
    <submittedName>
        <fullName evidence="2">Uncharacterized protein</fullName>
    </submittedName>
</protein>
<evidence type="ECO:0000313" key="2">
    <source>
        <dbReference type="EMBL" id="CAI2362457.1"/>
    </source>
</evidence>
<feature type="compositionally biased region" description="Basic and acidic residues" evidence="1">
    <location>
        <begin position="207"/>
        <end position="222"/>
    </location>
</feature>
<sequence length="436" mass="49622">MATYADLLTRLKNKEDKDLRKQAQKKLQGEGVNKKIGSGPFKEEVYKQSKALLFELAKELVVDKKMKDKRKEIIEEYKRKLFNYLKLKGELYMNGFCGVNIQIIILQTLLGQGSDEFAVKATGFTIEGACILLQVIGTKFHKRFSQISKNGEKEHDKKQTKGINTGYKEIIKTLKNLKNGEFLNTRIGDLIEETLNQKNEELSTSNQKKESKADIEEKKESSQKSVSKASKECPSQSLAKKEKSVAFKYENMDSAFLFLSSSIDQSEIQQLEANTSLNLSYISDGELNSLFKAVNGNLAECPNDIEVALAFFWNTIHVSNHDFPRFIGLFGGLLYSLFVDKKIADFHKFMAGVDYKAVQEDQGIDSFDVYFKVFATFLYVIQQELGDKKLTHCYDDFKIKEACLKLKSFPHSKEIFKELADEGIPEKIITLIDVKS</sequence>